<evidence type="ECO:0000259" key="16">
    <source>
        <dbReference type="PROSITE" id="PS50812"/>
    </source>
</evidence>
<dbReference type="InterPro" id="IPR019786">
    <property type="entry name" value="Zinc_finger_PHD-type_CS"/>
</dbReference>
<dbReference type="Pfam" id="PF00439">
    <property type="entry name" value="Bromodomain"/>
    <property type="match status" value="1"/>
</dbReference>
<evidence type="ECO:0000256" key="5">
    <source>
        <dbReference type="ARBA" id="ARBA00022771"/>
    </source>
</evidence>
<dbReference type="PROSITE" id="PS01359">
    <property type="entry name" value="ZF_PHD_1"/>
    <property type="match status" value="1"/>
</dbReference>
<dbReference type="InterPro" id="IPR000313">
    <property type="entry name" value="PWWP_dom"/>
</dbReference>
<dbReference type="InterPro" id="IPR018359">
    <property type="entry name" value="Bromodomain_CS"/>
</dbReference>
<dbReference type="InterPro" id="IPR019787">
    <property type="entry name" value="Znf_PHD-finger"/>
</dbReference>
<feature type="compositionally biased region" description="Basic residues" evidence="13">
    <location>
        <begin position="428"/>
        <end position="438"/>
    </location>
</feature>
<dbReference type="Gene3D" id="3.30.40.10">
    <property type="entry name" value="Zinc/RING finger domain, C3HC4 (zinc finger)"/>
    <property type="match status" value="2"/>
</dbReference>
<dbReference type="Pfam" id="PF00855">
    <property type="entry name" value="PWWP"/>
    <property type="match status" value="1"/>
</dbReference>
<protein>
    <submittedName>
        <fullName evidence="18">Bromodomain and PHD finger containing, 3a</fullName>
    </submittedName>
</protein>
<dbReference type="PANTHER" id="PTHR13793">
    <property type="entry name" value="PHD FINGER PROTEINS"/>
    <property type="match status" value="1"/>
</dbReference>
<feature type="compositionally biased region" description="Polar residues" evidence="13">
    <location>
        <begin position="760"/>
        <end position="777"/>
    </location>
</feature>
<feature type="domain" description="Bromo" evidence="14">
    <location>
        <begin position="584"/>
        <end position="654"/>
    </location>
</feature>
<feature type="domain" description="PHD-type" evidence="15">
    <location>
        <begin position="212"/>
        <end position="262"/>
    </location>
</feature>
<keyword evidence="12" id="KW-0175">Coiled coil</keyword>
<organism evidence="18 19">
    <name type="scientific">Oryzias latipes</name>
    <name type="common">Japanese rice fish</name>
    <name type="synonym">Japanese killifish</name>
    <dbReference type="NCBI Taxonomy" id="8090"/>
    <lineage>
        <taxon>Eukaryota</taxon>
        <taxon>Metazoa</taxon>
        <taxon>Chordata</taxon>
        <taxon>Craniata</taxon>
        <taxon>Vertebrata</taxon>
        <taxon>Euteleostomi</taxon>
        <taxon>Actinopterygii</taxon>
        <taxon>Neopterygii</taxon>
        <taxon>Teleostei</taxon>
        <taxon>Neoteleostei</taxon>
        <taxon>Acanthomorphata</taxon>
        <taxon>Ovalentaria</taxon>
        <taxon>Atherinomorphae</taxon>
        <taxon>Beloniformes</taxon>
        <taxon>Adrianichthyidae</taxon>
        <taxon>Oryziinae</taxon>
        <taxon>Oryzias</taxon>
    </lineage>
</organism>
<dbReference type="Pfam" id="PF13831">
    <property type="entry name" value="PHD_2"/>
    <property type="match status" value="1"/>
</dbReference>
<dbReference type="PROSITE" id="PS00633">
    <property type="entry name" value="BROMODOMAIN_1"/>
    <property type="match status" value="1"/>
</dbReference>
<feature type="region of interest" description="Disordered" evidence="13">
    <location>
        <begin position="760"/>
        <end position="918"/>
    </location>
</feature>
<comment type="subcellular location">
    <subcellularLocation>
        <location evidence="1">Nucleus</location>
    </subcellularLocation>
</comment>
<keyword evidence="6" id="KW-0862">Zinc</keyword>
<evidence type="ECO:0000313" key="18">
    <source>
        <dbReference type="Ensembl" id="ENSORLP00020034188.1"/>
    </source>
</evidence>
<dbReference type="InterPro" id="IPR013083">
    <property type="entry name" value="Znf_RING/FYVE/PHD"/>
</dbReference>
<dbReference type="Proteomes" id="UP000265180">
    <property type="component" value="Chromosome 5"/>
</dbReference>
<dbReference type="CDD" id="cd15572">
    <property type="entry name" value="PHD_BRPF"/>
    <property type="match status" value="1"/>
</dbReference>
<dbReference type="InterPro" id="IPR011011">
    <property type="entry name" value="Znf_FYVE_PHD"/>
</dbReference>
<dbReference type="Pfam" id="PF13832">
    <property type="entry name" value="zf-HC5HC2H_2"/>
    <property type="match status" value="1"/>
</dbReference>
<dbReference type="SUPFAM" id="SSF63748">
    <property type="entry name" value="Tudor/PWWP/MBT"/>
    <property type="match status" value="1"/>
</dbReference>
<feature type="domain" description="PWWP" evidence="16">
    <location>
        <begin position="1001"/>
        <end position="1084"/>
    </location>
</feature>
<evidence type="ECO:0000313" key="19">
    <source>
        <dbReference type="Proteomes" id="UP000265180"/>
    </source>
</evidence>
<dbReference type="PRINTS" id="PR00503">
    <property type="entry name" value="BROMODOMAIN"/>
</dbReference>
<keyword evidence="5 11" id="KW-0863">Zinc-finger</keyword>
<dbReference type="GO" id="GO:0005634">
    <property type="term" value="C:nucleus"/>
    <property type="evidence" value="ECO:0007669"/>
    <property type="project" value="UniProtKB-SubCell"/>
</dbReference>
<evidence type="ECO:0000256" key="2">
    <source>
        <dbReference type="ARBA" id="ARBA00022553"/>
    </source>
</evidence>
<evidence type="ECO:0000259" key="14">
    <source>
        <dbReference type="PROSITE" id="PS50014"/>
    </source>
</evidence>
<evidence type="ECO:0000259" key="15">
    <source>
        <dbReference type="PROSITE" id="PS50016"/>
    </source>
</evidence>
<keyword evidence="8 10" id="KW-0103">Bromodomain</keyword>
<dbReference type="InterPro" id="IPR050701">
    <property type="entry name" value="Histone_Mod_Regulator"/>
</dbReference>
<evidence type="ECO:0000256" key="4">
    <source>
        <dbReference type="ARBA" id="ARBA00022737"/>
    </source>
</evidence>
<dbReference type="GO" id="GO:0008270">
    <property type="term" value="F:zinc ion binding"/>
    <property type="evidence" value="ECO:0007669"/>
    <property type="project" value="UniProtKB-KW"/>
</dbReference>
<evidence type="ECO:0000256" key="10">
    <source>
        <dbReference type="PROSITE-ProRule" id="PRU00035"/>
    </source>
</evidence>
<dbReference type="Pfam" id="PF10513">
    <property type="entry name" value="EPL1"/>
    <property type="match status" value="1"/>
</dbReference>
<dbReference type="InterPro" id="IPR034732">
    <property type="entry name" value="EPHD"/>
</dbReference>
<dbReference type="SUPFAM" id="SSF47370">
    <property type="entry name" value="Bromodomain"/>
    <property type="match status" value="1"/>
</dbReference>
<reference evidence="18" key="4">
    <citation type="submission" date="2025-09" db="UniProtKB">
        <authorList>
            <consortium name="Ensembl"/>
        </authorList>
    </citation>
    <scope>IDENTIFICATION</scope>
    <source>
        <strain evidence="18">HNI</strain>
    </source>
</reference>
<feature type="coiled-coil region" evidence="12">
    <location>
        <begin position="520"/>
        <end position="563"/>
    </location>
</feature>
<evidence type="ECO:0000259" key="17">
    <source>
        <dbReference type="PROSITE" id="PS51805"/>
    </source>
</evidence>
<feature type="region of interest" description="Disordered" evidence="13">
    <location>
        <begin position="386"/>
        <end position="445"/>
    </location>
</feature>
<dbReference type="InterPro" id="IPR001965">
    <property type="entry name" value="Znf_PHD"/>
</dbReference>
<keyword evidence="7" id="KW-0007">Acetylation</keyword>
<evidence type="ECO:0000256" key="12">
    <source>
        <dbReference type="SAM" id="Coils"/>
    </source>
</evidence>
<dbReference type="PROSITE" id="PS50014">
    <property type="entry name" value="BROMODOMAIN_2"/>
    <property type="match status" value="1"/>
</dbReference>
<reference evidence="18 19" key="2">
    <citation type="submission" date="2017-04" db="EMBL/GenBank/DDBJ databases">
        <title>CpG methylation of centromeres and impact of large insertions on vertebrate speciation.</title>
        <authorList>
            <person name="Ichikawa K."/>
            <person name="Yoshimura J."/>
            <person name="Morishita S."/>
        </authorList>
    </citation>
    <scope>NUCLEOTIDE SEQUENCE</scope>
    <source>
        <strain evidence="18 19">HNI</strain>
    </source>
</reference>
<accession>A0A3P9MML1</accession>
<dbReference type="InterPro" id="IPR036427">
    <property type="entry name" value="Bromodomain-like_sf"/>
</dbReference>
<dbReference type="Gene3D" id="1.20.920.10">
    <property type="entry name" value="Bromodomain-like"/>
    <property type="match status" value="1"/>
</dbReference>
<dbReference type="SMART" id="SM00293">
    <property type="entry name" value="PWWP"/>
    <property type="match status" value="1"/>
</dbReference>
<feature type="region of interest" description="Disordered" evidence="13">
    <location>
        <begin position="957"/>
        <end position="985"/>
    </location>
</feature>
<dbReference type="PROSITE" id="PS51805">
    <property type="entry name" value="EPHD"/>
    <property type="match status" value="1"/>
</dbReference>
<dbReference type="FunFam" id="2.30.30.140:FF:000008">
    <property type="entry name" value="Bromodomain containing 1, isoform CRA_b"/>
    <property type="match status" value="1"/>
</dbReference>
<dbReference type="Ensembl" id="ENSORLT00020035222.1">
    <property type="protein sequence ID" value="ENSORLP00020034188.1"/>
    <property type="gene ID" value="ENSORLG00020020599.1"/>
</dbReference>
<keyword evidence="4" id="KW-0677">Repeat</keyword>
<dbReference type="FunFam" id="3.30.40.10:FF:000007">
    <property type="entry name" value="Bromodomain containing 1, isoform CRA_b"/>
    <property type="match status" value="1"/>
</dbReference>
<dbReference type="InterPro" id="IPR001487">
    <property type="entry name" value="Bromodomain"/>
</dbReference>
<feature type="region of interest" description="Disordered" evidence="13">
    <location>
        <begin position="1"/>
        <end position="20"/>
    </location>
</feature>
<evidence type="ECO:0000256" key="13">
    <source>
        <dbReference type="SAM" id="MobiDB-lite"/>
    </source>
</evidence>
<dbReference type="FunFam" id="3.30.40.10:FF:000008">
    <property type="entry name" value="Bromodomain containing 1, isoform CRA_a"/>
    <property type="match status" value="1"/>
</dbReference>
<proteinExistence type="predicted"/>
<feature type="compositionally biased region" description="Basic and acidic residues" evidence="13">
    <location>
        <begin position="386"/>
        <end position="396"/>
    </location>
</feature>
<dbReference type="SUPFAM" id="SSF57903">
    <property type="entry name" value="FYVE/PHD zinc finger"/>
    <property type="match status" value="1"/>
</dbReference>
<evidence type="ECO:0000256" key="11">
    <source>
        <dbReference type="PROSITE-ProRule" id="PRU00146"/>
    </source>
</evidence>
<feature type="domain" description="PHD-type" evidence="17">
    <location>
        <begin position="266"/>
        <end position="387"/>
    </location>
</feature>
<keyword evidence="9" id="KW-0539">Nucleus</keyword>
<dbReference type="AlphaFoldDB" id="A0A3P9MML1"/>
<name>A0A3P9MML1_ORYLA</name>
<dbReference type="SMART" id="SM00249">
    <property type="entry name" value="PHD"/>
    <property type="match status" value="2"/>
</dbReference>
<evidence type="ECO:0000256" key="1">
    <source>
        <dbReference type="ARBA" id="ARBA00004123"/>
    </source>
</evidence>
<reference key="1">
    <citation type="journal article" date="2007" name="Nature">
        <title>The medaka draft genome and insights into vertebrate genome evolution.</title>
        <authorList>
            <person name="Kasahara M."/>
            <person name="Naruse K."/>
            <person name="Sasaki S."/>
            <person name="Nakatani Y."/>
            <person name="Qu W."/>
            <person name="Ahsan B."/>
            <person name="Yamada T."/>
            <person name="Nagayasu Y."/>
            <person name="Doi K."/>
            <person name="Kasai Y."/>
            <person name="Jindo T."/>
            <person name="Kobayashi D."/>
            <person name="Shimada A."/>
            <person name="Toyoda A."/>
            <person name="Kuroki Y."/>
            <person name="Fujiyama A."/>
            <person name="Sasaki T."/>
            <person name="Shimizu A."/>
            <person name="Asakawa S."/>
            <person name="Shimizu N."/>
            <person name="Hashimoto S."/>
            <person name="Yang J."/>
            <person name="Lee Y."/>
            <person name="Matsushima K."/>
            <person name="Sugano S."/>
            <person name="Sakaizumi M."/>
            <person name="Narita T."/>
            <person name="Ohishi K."/>
            <person name="Haga S."/>
            <person name="Ohta F."/>
            <person name="Nomoto H."/>
            <person name="Nogata K."/>
            <person name="Morishita T."/>
            <person name="Endo T."/>
            <person name="Shin-I T."/>
            <person name="Takeda H."/>
            <person name="Morishita S."/>
            <person name="Kohara Y."/>
        </authorList>
    </citation>
    <scope>NUCLEOTIDE SEQUENCE [LARGE SCALE GENOMIC DNA]</scope>
    <source>
        <strain>Hd-rR</strain>
    </source>
</reference>
<keyword evidence="3" id="KW-0479">Metal-binding</keyword>
<evidence type="ECO:0000256" key="9">
    <source>
        <dbReference type="ARBA" id="ARBA00023242"/>
    </source>
</evidence>
<feature type="compositionally biased region" description="Polar residues" evidence="13">
    <location>
        <begin position="71"/>
        <end position="93"/>
    </location>
</feature>
<evidence type="ECO:0000256" key="8">
    <source>
        <dbReference type="ARBA" id="ARBA00023117"/>
    </source>
</evidence>
<feature type="compositionally biased region" description="Polar residues" evidence="13">
    <location>
        <begin position="908"/>
        <end position="918"/>
    </location>
</feature>
<evidence type="ECO:0000256" key="3">
    <source>
        <dbReference type="ARBA" id="ARBA00022723"/>
    </source>
</evidence>
<evidence type="ECO:0000256" key="6">
    <source>
        <dbReference type="ARBA" id="ARBA00022833"/>
    </source>
</evidence>
<dbReference type="PROSITE" id="PS50812">
    <property type="entry name" value="PWWP"/>
    <property type="match status" value="1"/>
</dbReference>
<dbReference type="InterPro" id="IPR019542">
    <property type="entry name" value="Enhancer_polycomb-like_N"/>
</dbReference>
<dbReference type="PANTHER" id="PTHR13793:SF133">
    <property type="entry name" value="BROMODOMAIN AND PHD FINGER-CONTAINING PROTEIN 3 ISOFORM X1"/>
    <property type="match status" value="1"/>
</dbReference>
<dbReference type="SMART" id="SM00297">
    <property type="entry name" value="BROMO"/>
    <property type="match status" value="1"/>
</dbReference>
<dbReference type="Gene3D" id="2.30.30.140">
    <property type="match status" value="1"/>
</dbReference>
<dbReference type="PROSITE" id="PS50016">
    <property type="entry name" value="ZF_PHD_2"/>
    <property type="match status" value="1"/>
</dbReference>
<sequence length="1130" mass="126340">RGRGRGSSSHLRPPSPYRLQLSPSRETLTYAQAQKIVEVDLDGRLHRINISDPLPVITEDEMMAQDIVECNSNKENSEQTQSKSRSWRKPSNSKSRKSAKNTCDQNRRSGLHPLPEPTFQVLTSVSLSEAPPLPAAYYRYIEKSGEELDNVAEYDMDEEDLAWLEMVNQKRVSDGHASVSPNTFELLIDRLERESILESRSQALSQNSVDEDAFCCVCLDDECLNSNVILFCDICNLAVHQECYGVPYVPEGQWLCRCCLQSPSRPVDCVLCPNRGGAFKQTSDGRWAHVVCAIWIPEVCFANTVFLEPIEGVKNIPPARWKLTCYLCKQKGRGASIQCHKANCYRAFHVTCAQKAGLFMKIDPVRETGVNGTTFSVKKTAFCEHHSPVGSRRDGSGDESVEGRLVGGRGNRGQRSYTQSTPSPPNKKTVKGQKKKNAKGCGSTRRSSIPVLLVPQIPSHRLNKICTGVEVQRKNQFMQRLHNYWLLKRQSRNGMPLIRRLHSHLQAHKTAEQKEPDEKLSAAREELRYWQKLRQDLERARLLVELIRKRERLKREQMKIQQAVLELKLTPALTLLRYTLDQLQEKDTAKIFSQPVNLSEVPDYLEFISQPMDLSTMRTKLEGHAYCSVADLEKDFNLMISNCLKYNSKDTMFHKTALQLQEVGGAILRHAHRQSQSIGLDPSTGMHLPEAPNKHGFYQCTWDDVDTLLDPDNRVHLTTDEQLKALLDKLDMVTSMRTSGGRTKRIRLLRKEINALRQKISQHQQNAPSGNRSNGNNEGKDGDPPVLELSCPVSSPLPGDAPLEPPVLGIVTGGQRSPGRSYKRQRSSRSGSRSQGEDEAEIGETPSSQPEAVHEVTPLGKPPTGPPVGVGRRTSVLFKKAKNGARMVKNKPLPLQNGKTSEAKPNRTDSASSSPNVTSVNSIAALPSTLTAPLSSHHLRSRGPSSEIYLKESCFSCSVSPPKRSRGKPALAKVPSKENGDVAESGKSTLLSLDSETELSPLDLVWAKCRGYPSYPAMIVDPDMPQEGLLHNGIPIPVPPVEVLKLGESRETEEDQKLFLVLFFDTKRTWQWLPRSKLLPLGMDDTVDKLRLMEGKKPSVRKSVHTAYDRAIVHLNHVRGNLNFTPSNFI</sequence>
<keyword evidence="2" id="KW-0597">Phosphoprotein</keyword>
<reference evidence="18" key="3">
    <citation type="submission" date="2025-08" db="UniProtKB">
        <authorList>
            <consortium name="Ensembl"/>
        </authorList>
    </citation>
    <scope>IDENTIFICATION</scope>
    <source>
        <strain evidence="18">HNI</strain>
    </source>
</reference>
<evidence type="ECO:0000256" key="7">
    <source>
        <dbReference type="ARBA" id="ARBA00022990"/>
    </source>
</evidence>
<feature type="region of interest" description="Disordered" evidence="13">
    <location>
        <begin position="71"/>
        <end position="116"/>
    </location>
</feature>